<dbReference type="PANTHER" id="PTHR43861">
    <property type="entry name" value="TRANS-ACONITATE 2-METHYLTRANSFERASE-RELATED"/>
    <property type="match status" value="1"/>
</dbReference>
<dbReference type="InterPro" id="IPR029063">
    <property type="entry name" value="SAM-dependent_MTases_sf"/>
</dbReference>
<sequence length="267" mass="29912">MTTKIHNNFLPPGSYQYSQYEELGNVRDRIAQDLKYKAGSQVLDVGTGNGLFTFALARAVPNVQILGLDIVKGTVRDAVRRSIANNLADTCKFACNNFLRVRLPENYFDTITFFLSLSDLLRWTTLEEILQRVSVLLNDSGKLVICEGFPEDAENDQQLLGFALNDALGYRNCSKHKIITALEDMGMAVDSISTYHTGRPSLNSFGVQDFIKDECFFCTLDGSFVPPWEEIWQEFEPFVNSLGSIEIDAQISVIVASNSRFAHLKSN</sequence>
<feature type="domain" description="Methyltransferase" evidence="1">
    <location>
        <begin position="37"/>
        <end position="178"/>
    </location>
</feature>
<evidence type="ECO:0000313" key="3">
    <source>
        <dbReference type="Proteomes" id="UP000660380"/>
    </source>
</evidence>
<dbReference type="Gene3D" id="3.40.50.150">
    <property type="entry name" value="Vaccinia Virus protein VP39"/>
    <property type="match status" value="1"/>
</dbReference>
<dbReference type="GO" id="GO:0032259">
    <property type="term" value="P:methylation"/>
    <property type="evidence" value="ECO:0007669"/>
    <property type="project" value="UniProtKB-KW"/>
</dbReference>
<dbReference type="Pfam" id="PF13847">
    <property type="entry name" value="Methyltransf_31"/>
    <property type="match status" value="1"/>
</dbReference>
<dbReference type="Proteomes" id="UP000660380">
    <property type="component" value="Unassembled WGS sequence"/>
</dbReference>
<evidence type="ECO:0000259" key="1">
    <source>
        <dbReference type="Pfam" id="PF13847"/>
    </source>
</evidence>
<dbReference type="GO" id="GO:0008168">
    <property type="term" value="F:methyltransferase activity"/>
    <property type="evidence" value="ECO:0007669"/>
    <property type="project" value="UniProtKB-KW"/>
</dbReference>
<reference evidence="2 3" key="1">
    <citation type="journal article" date="2020" name="ISME J.">
        <title>Comparative genomics reveals insights into cyanobacterial evolution and habitat adaptation.</title>
        <authorList>
            <person name="Chen M.Y."/>
            <person name="Teng W.K."/>
            <person name="Zhao L."/>
            <person name="Hu C.X."/>
            <person name="Zhou Y.K."/>
            <person name="Han B.P."/>
            <person name="Song L.R."/>
            <person name="Shu W.S."/>
        </authorList>
    </citation>
    <scope>NUCLEOTIDE SEQUENCE [LARGE SCALE GENOMIC DNA]</scope>
    <source>
        <strain evidence="2 3">FACHB-248</strain>
    </source>
</reference>
<dbReference type="CDD" id="cd02440">
    <property type="entry name" value="AdoMet_MTases"/>
    <property type="match status" value="1"/>
</dbReference>
<protein>
    <submittedName>
        <fullName evidence="2">Class I SAM-dependent methyltransferase</fullName>
    </submittedName>
</protein>
<keyword evidence="2" id="KW-0808">Transferase</keyword>
<dbReference type="EMBL" id="JACJTA010000063">
    <property type="protein sequence ID" value="MBD2607445.1"/>
    <property type="molecule type" value="Genomic_DNA"/>
</dbReference>
<keyword evidence="3" id="KW-1185">Reference proteome</keyword>
<organism evidence="2 3">
    <name type="scientific">Scytonema hofmannii FACHB-248</name>
    <dbReference type="NCBI Taxonomy" id="1842502"/>
    <lineage>
        <taxon>Bacteria</taxon>
        <taxon>Bacillati</taxon>
        <taxon>Cyanobacteriota</taxon>
        <taxon>Cyanophyceae</taxon>
        <taxon>Nostocales</taxon>
        <taxon>Scytonemataceae</taxon>
        <taxon>Scytonema</taxon>
    </lineage>
</organism>
<evidence type="ECO:0000313" key="2">
    <source>
        <dbReference type="EMBL" id="MBD2607445.1"/>
    </source>
</evidence>
<dbReference type="SUPFAM" id="SSF53335">
    <property type="entry name" value="S-adenosyl-L-methionine-dependent methyltransferases"/>
    <property type="match status" value="1"/>
</dbReference>
<name>A0ABR8GWL0_9CYAN</name>
<comment type="caution">
    <text evidence="2">The sequence shown here is derived from an EMBL/GenBank/DDBJ whole genome shotgun (WGS) entry which is preliminary data.</text>
</comment>
<dbReference type="RefSeq" id="WP_029630552.1">
    <property type="nucleotide sequence ID" value="NZ_JACJTA010000063.1"/>
</dbReference>
<accession>A0ABR8GWL0</accession>
<proteinExistence type="predicted"/>
<gene>
    <name evidence="2" type="ORF">H6G81_23685</name>
</gene>
<keyword evidence="2" id="KW-0489">Methyltransferase</keyword>
<dbReference type="InterPro" id="IPR025714">
    <property type="entry name" value="Methyltranfer_dom"/>
</dbReference>